<dbReference type="PIRSF" id="PIRSF006603">
    <property type="entry name" value="DinF"/>
    <property type="match status" value="1"/>
</dbReference>
<dbReference type="CDD" id="cd13138">
    <property type="entry name" value="MATE_yoeA_like"/>
    <property type="match status" value="1"/>
</dbReference>
<protein>
    <submittedName>
        <fullName evidence="8">MATE family efflux transporter</fullName>
    </submittedName>
</protein>
<dbReference type="PANTHER" id="PTHR43549">
    <property type="entry name" value="MULTIDRUG RESISTANCE PROTEIN YPNP-RELATED"/>
    <property type="match status" value="1"/>
</dbReference>
<dbReference type="Proteomes" id="UP000261231">
    <property type="component" value="Unassembled WGS sequence"/>
</dbReference>
<dbReference type="InterPro" id="IPR048279">
    <property type="entry name" value="MdtK-like"/>
</dbReference>
<evidence type="ECO:0000256" key="7">
    <source>
        <dbReference type="SAM" id="Phobius"/>
    </source>
</evidence>
<dbReference type="Pfam" id="PF01554">
    <property type="entry name" value="MatE"/>
    <property type="match status" value="2"/>
</dbReference>
<dbReference type="GO" id="GO:0015297">
    <property type="term" value="F:antiporter activity"/>
    <property type="evidence" value="ECO:0007669"/>
    <property type="project" value="InterPro"/>
</dbReference>
<proteinExistence type="predicted"/>
<dbReference type="PANTHER" id="PTHR43549:SF3">
    <property type="entry name" value="MULTIDRUG RESISTANCE PROTEIN YPNP-RELATED"/>
    <property type="match status" value="1"/>
</dbReference>
<accession>A0A3E2XPS7</accession>
<evidence type="ECO:0000256" key="5">
    <source>
        <dbReference type="ARBA" id="ARBA00022989"/>
    </source>
</evidence>
<comment type="caution">
    <text evidence="8">The sequence shown here is derived from an EMBL/GenBank/DDBJ whole genome shotgun (WGS) entry which is preliminary data.</text>
</comment>
<feature type="transmembrane region" description="Helical" evidence="7">
    <location>
        <begin position="192"/>
        <end position="213"/>
    </location>
</feature>
<dbReference type="RefSeq" id="WP_117539036.1">
    <property type="nucleotide sequence ID" value="NZ_QVFD01000002.1"/>
</dbReference>
<feature type="transmembrane region" description="Helical" evidence="7">
    <location>
        <begin position="313"/>
        <end position="335"/>
    </location>
</feature>
<keyword evidence="6 7" id="KW-0472">Membrane</keyword>
<evidence type="ECO:0000256" key="2">
    <source>
        <dbReference type="ARBA" id="ARBA00022448"/>
    </source>
</evidence>
<evidence type="ECO:0000313" key="9">
    <source>
        <dbReference type="Proteomes" id="UP000261231"/>
    </source>
</evidence>
<evidence type="ECO:0000313" key="8">
    <source>
        <dbReference type="EMBL" id="RGC50512.1"/>
    </source>
</evidence>
<evidence type="ECO:0000256" key="3">
    <source>
        <dbReference type="ARBA" id="ARBA00022475"/>
    </source>
</evidence>
<feature type="transmembrane region" description="Helical" evidence="7">
    <location>
        <begin position="420"/>
        <end position="437"/>
    </location>
</feature>
<feature type="transmembrane region" description="Helical" evidence="7">
    <location>
        <begin position="355"/>
        <end position="374"/>
    </location>
</feature>
<gene>
    <name evidence="8" type="ORF">DW747_03840</name>
</gene>
<comment type="subcellular location">
    <subcellularLocation>
        <location evidence="1">Cell membrane</location>
        <topology evidence="1">Multi-pass membrane protein</topology>
    </subcellularLocation>
</comment>
<keyword evidence="4 7" id="KW-0812">Transmembrane</keyword>
<keyword evidence="9" id="KW-1185">Reference proteome</keyword>
<dbReference type="InterPro" id="IPR002528">
    <property type="entry name" value="MATE_fam"/>
</dbReference>
<organism evidence="8 9">
    <name type="scientific">Coprococcus catus</name>
    <dbReference type="NCBI Taxonomy" id="116085"/>
    <lineage>
        <taxon>Bacteria</taxon>
        <taxon>Bacillati</taxon>
        <taxon>Bacillota</taxon>
        <taxon>Clostridia</taxon>
        <taxon>Lachnospirales</taxon>
        <taxon>Lachnospiraceae</taxon>
        <taxon>Coprococcus</taxon>
    </lineage>
</organism>
<feature type="transmembrane region" description="Helical" evidence="7">
    <location>
        <begin position="133"/>
        <end position="151"/>
    </location>
</feature>
<evidence type="ECO:0000256" key="6">
    <source>
        <dbReference type="ARBA" id="ARBA00023136"/>
    </source>
</evidence>
<sequence>MTKDMTEGNVLGLILRFALPLLVGNLLQQTYNMIDAAIVGRFLGTQALAGVGATSSVQFLVLGFCTGLCSGFGVPVARDFGANQFGRMRKDIFHGALLTAVIAVILTTGCVLLCPWILKMLSVTEDIYGNARIYILIIFLGLPFTLLYNFLSSILRAVGDSRTPFLFLAFSACLNVVLDLICIIVFKWGCAGAAFATITAQAISGLCCLIFIIKKVQILHPKRKDCHLRPVYVKEMLVMGLPMGLQFSITAIGSMVMQSANNGLGSIYVSGFTAGMRIKQFAMCPFDALANGVSVFCSQNLGAGKIKRIRKGLWQGVGVGFIYGLLIGLVLIFAGRPLSMLFISADQTAVLDASAKYLRCLGFFYWSLGPLSVFRMSAQGMGFSGRAIFSGVTEMIARTFVSFAFVGTYGFTAICFADQTAWVSATLYITPVCLMCLRQVTREHERQQAKIAD</sequence>
<feature type="transmembrane region" description="Helical" evidence="7">
    <location>
        <begin position="9"/>
        <end position="27"/>
    </location>
</feature>
<dbReference type="NCBIfam" id="TIGR00797">
    <property type="entry name" value="matE"/>
    <property type="match status" value="1"/>
</dbReference>
<dbReference type="EMBL" id="QVFD01000002">
    <property type="protein sequence ID" value="RGC50512.1"/>
    <property type="molecule type" value="Genomic_DNA"/>
</dbReference>
<evidence type="ECO:0000256" key="4">
    <source>
        <dbReference type="ARBA" id="ARBA00022692"/>
    </source>
</evidence>
<dbReference type="GO" id="GO:0005886">
    <property type="term" value="C:plasma membrane"/>
    <property type="evidence" value="ECO:0007669"/>
    <property type="project" value="UniProtKB-SubCell"/>
</dbReference>
<dbReference type="GO" id="GO:0042910">
    <property type="term" value="F:xenobiotic transmembrane transporter activity"/>
    <property type="evidence" value="ECO:0007669"/>
    <property type="project" value="InterPro"/>
</dbReference>
<feature type="transmembrane region" description="Helical" evidence="7">
    <location>
        <begin position="395"/>
        <end position="414"/>
    </location>
</feature>
<dbReference type="InterPro" id="IPR052031">
    <property type="entry name" value="Membrane_Transporter-Flippase"/>
</dbReference>
<dbReference type="OrthoDB" id="9776324at2"/>
<name>A0A3E2XPS7_9FIRM</name>
<keyword evidence="5 7" id="KW-1133">Transmembrane helix</keyword>
<evidence type="ECO:0000256" key="1">
    <source>
        <dbReference type="ARBA" id="ARBA00004651"/>
    </source>
</evidence>
<dbReference type="AlphaFoldDB" id="A0A3E2XPS7"/>
<keyword evidence="2" id="KW-0813">Transport</keyword>
<reference evidence="8 9" key="1">
    <citation type="submission" date="2018-08" db="EMBL/GenBank/DDBJ databases">
        <title>A genome reference for cultivated species of the human gut microbiota.</title>
        <authorList>
            <person name="Zou Y."/>
            <person name="Xue W."/>
            <person name="Luo G."/>
        </authorList>
    </citation>
    <scope>NUCLEOTIDE SEQUENCE [LARGE SCALE GENOMIC DNA]</scope>
    <source>
        <strain evidence="8 9">AM28-39</strain>
    </source>
</reference>
<feature type="transmembrane region" description="Helical" evidence="7">
    <location>
        <begin position="47"/>
        <end position="74"/>
    </location>
</feature>
<feature type="transmembrane region" description="Helical" evidence="7">
    <location>
        <begin position="95"/>
        <end position="118"/>
    </location>
</feature>
<keyword evidence="3" id="KW-1003">Cell membrane</keyword>
<feature type="transmembrane region" description="Helical" evidence="7">
    <location>
        <begin position="163"/>
        <end position="186"/>
    </location>
</feature>